<feature type="domain" description="Tryptophan synthase beta chain-like PALP" evidence="4">
    <location>
        <begin position="102"/>
        <end position="374"/>
    </location>
</feature>
<evidence type="ECO:0000313" key="6">
    <source>
        <dbReference type="Proteomes" id="UP001596035"/>
    </source>
</evidence>
<keyword evidence="2" id="KW-0174">Coenzyme M biosynthesis</keyword>
<evidence type="ECO:0000256" key="1">
    <source>
        <dbReference type="ARBA" id="ARBA00001933"/>
    </source>
</evidence>
<reference evidence="6" key="1">
    <citation type="journal article" date="2019" name="Int. J. Syst. Evol. Microbiol.">
        <title>The Global Catalogue of Microorganisms (GCM) 10K type strain sequencing project: providing services to taxonomists for standard genome sequencing and annotation.</title>
        <authorList>
            <consortium name="The Broad Institute Genomics Platform"/>
            <consortium name="The Broad Institute Genome Sequencing Center for Infectious Disease"/>
            <person name="Wu L."/>
            <person name="Ma J."/>
        </authorList>
    </citation>
    <scope>NUCLEOTIDE SEQUENCE [LARGE SCALE GENOMIC DNA]</scope>
    <source>
        <strain evidence="6">CGMCC 4.7131</strain>
    </source>
</reference>
<dbReference type="NCBIfam" id="TIGR03844">
    <property type="entry name" value="cysteate_syn"/>
    <property type="match status" value="1"/>
</dbReference>
<keyword evidence="6" id="KW-1185">Reference proteome</keyword>
<comment type="cofactor">
    <cofactor evidence="1">
        <name>pyridoxal 5'-phosphate</name>
        <dbReference type="ChEBI" id="CHEBI:597326"/>
    </cofactor>
</comment>
<organism evidence="5 6">
    <name type="scientific">Streptomyces atrovirens</name>
    <dbReference type="NCBI Taxonomy" id="285556"/>
    <lineage>
        <taxon>Bacteria</taxon>
        <taxon>Bacillati</taxon>
        <taxon>Actinomycetota</taxon>
        <taxon>Actinomycetes</taxon>
        <taxon>Kitasatosporales</taxon>
        <taxon>Streptomycetaceae</taxon>
        <taxon>Streptomyces</taxon>
    </lineage>
</organism>
<keyword evidence="3" id="KW-0663">Pyridoxal phosphate</keyword>
<evidence type="ECO:0000259" key="4">
    <source>
        <dbReference type="Pfam" id="PF00291"/>
    </source>
</evidence>
<dbReference type="Pfam" id="PF00291">
    <property type="entry name" value="PALP"/>
    <property type="match status" value="1"/>
</dbReference>
<comment type="caution">
    <text evidence="5">The sequence shown here is derived from an EMBL/GenBank/DDBJ whole genome shotgun (WGS) entry which is preliminary data.</text>
</comment>
<dbReference type="Gene3D" id="3.40.50.1100">
    <property type="match status" value="2"/>
</dbReference>
<evidence type="ECO:0000256" key="2">
    <source>
        <dbReference type="ARBA" id="ARBA00022545"/>
    </source>
</evidence>
<dbReference type="InterPro" id="IPR022401">
    <property type="entry name" value="Cysteate_synthase"/>
</dbReference>
<dbReference type="RefSeq" id="WP_344560012.1">
    <property type="nucleotide sequence ID" value="NZ_BAAATG010000016.1"/>
</dbReference>
<keyword evidence="5" id="KW-0808">Transferase</keyword>
<gene>
    <name evidence="5" type="ORF">ACFPWV_24695</name>
</gene>
<dbReference type="GO" id="GO:0044686">
    <property type="term" value="F:cysteate synthase activity"/>
    <property type="evidence" value="ECO:0007669"/>
    <property type="project" value="UniProtKB-EC"/>
</dbReference>
<evidence type="ECO:0000313" key="5">
    <source>
        <dbReference type="EMBL" id="MFC5243074.1"/>
    </source>
</evidence>
<evidence type="ECO:0000256" key="3">
    <source>
        <dbReference type="ARBA" id="ARBA00022898"/>
    </source>
</evidence>
<dbReference type="EC" id="2.5.1.76" evidence="5"/>
<dbReference type="InterPro" id="IPR001926">
    <property type="entry name" value="TrpB-like_PALP"/>
</dbReference>
<dbReference type="EMBL" id="JBHSKN010000021">
    <property type="protein sequence ID" value="MFC5243074.1"/>
    <property type="molecule type" value="Genomic_DNA"/>
</dbReference>
<dbReference type="InterPro" id="IPR036052">
    <property type="entry name" value="TrpB-like_PALP_sf"/>
</dbReference>
<protein>
    <submittedName>
        <fullName evidence="5">Cysteate synthase</fullName>
        <ecNumber evidence="5">2.5.1.76</ecNumber>
    </submittedName>
</protein>
<accession>A0ABW0DZE2</accession>
<dbReference type="SUPFAM" id="SSF53686">
    <property type="entry name" value="Tryptophan synthase beta subunit-like PLP-dependent enzymes"/>
    <property type="match status" value="1"/>
</dbReference>
<name>A0ABW0DZE2_9ACTN</name>
<proteinExistence type="predicted"/>
<dbReference type="Proteomes" id="UP001596035">
    <property type="component" value="Unassembled WGS sequence"/>
</dbReference>
<sequence length="419" mass="43042">MRAYRLVCCACGTEYDDDGLRLACDTPHEPSLLRTVYQASGLHAKDPAPAGSVFRFAWLPVVRAIPGSPGPVACRAEELGRALGLSDLWISFSGHWPERGALLPTGTFKDLEAGVVLGRLPDDPPVLVLASAGNTAAAFAAACVREGARCLIVVPSYAVGAVSAAAGRADGVGLVVVEGGTYDDAIALAEAVGALDGFRPEGGIRNVGRRDGLATCLLSVFEASGRLPRHYVQAVGSGAGAVAAHEAAGRLREHGCPDPLPRLLLCQNAPYAPLHDAWHGRRTPAPAGPVVAPELTNGRPPFAVRGGVREALVESGGTVVVAGGDEARHAMALFERAEGVDIEPAAGVALAGLAKAVRAGRIGTDDMVLLNITGGGRRRLCAGSGTVPVRPDLSVDVVETRDPALLEIAAKSVADAFLA</sequence>